<dbReference type="FunFam" id="3.30.70.330:FF:000183">
    <property type="entry name" value="R3H domain containing protein"/>
    <property type="match status" value="1"/>
</dbReference>
<dbReference type="InterPro" id="IPR000504">
    <property type="entry name" value="RRM_dom"/>
</dbReference>
<dbReference type="GO" id="GO:0016787">
    <property type="term" value="F:hydrolase activity"/>
    <property type="evidence" value="ECO:0007669"/>
    <property type="project" value="UniProtKB-KW"/>
</dbReference>
<evidence type="ECO:0000256" key="4">
    <source>
        <dbReference type="ARBA" id="ARBA00022553"/>
    </source>
</evidence>
<dbReference type="PROSITE" id="PS51061">
    <property type="entry name" value="R3H"/>
    <property type="match status" value="1"/>
</dbReference>
<dbReference type="SMART" id="SM00360">
    <property type="entry name" value="RRM"/>
    <property type="match status" value="1"/>
</dbReference>
<feature type="compositionally biased region" description="Low complexity" evidence="14">
    <location>
        <begin position="145"/>
        <end position="157"/>
    </location>
</feature>
<keyword evidence="4" id="KW-0597">Phosphoprotein</keyword>
<gene>
    <name evidence="17" type="ORF">SAPIO_CDS1168</name>
</gene>
<dbReference type="OrthoDB" id="434258at2759"/>
<reference evidence="17 18" key="1">
    <citation type="journal article" date="2014" name="Genome Announc.">
        <title>Draft genome sequence of the pathogenic fungus Scedosporium apiospermum.</title>
        <authorList>
            <person name="Vandeputte P."/>
            <person name="Ghamrawi S."/>
            <person name="Rechenmann M."/>
            <person name="Iltis A."/>
            <person name="Giraud S."/>
            <person name="Fleury M."/>
            <person name="Thornton C."/>
            <person name="Delhaes L."/>
            <person name="Meyer W."/>
            <person name="Papon N."/>
            <person name="Bouchara J.P."/>
        </authorList>
    </citation>
    <scope>NUCLEOTIDE SEQUENCE [LARGE SCALE GENOMIC DNA]</scope>
    <source>
        <strain evidence="17 18">IHEM 14462</strain>
    </source>
</reference>
<keyword evidence="18" id="KW-1185">Reference proteome</keyword>
<evidence type="ECO:0000256" key="10">
    <source>
        <dbReference type="ARBA" id="ARBA00023242"/>
    </source>
</evidence>
<dbReference type="GO" id="GO:0003723">
    <property type="term" value="F:RNA binding"/>
    <property type="evidence" value="ECO:0007669"/>
    <property type="project" value="UniProtKB-UniRule"/>
</dbReference>
<dbReference type="GeneID" id="27720240"/>
<dbReference type="GO" id="GO:0005737">
    <property type="term" value="C:cytoplasm"/>
    <property type="evidence" value="ECO:0007669"/>
    <property type="project" value="UniProtKB-SubCell"/>
</dbReference>
<dbReference type="InterPro" id="IPR001374">
    <property type="entry name" value="R3H_dom"/>
</dbReference>
<comment type="caution">
    <text evidence="17">The sequence shown here is derived from an EMBL/GenBank/DDBJ whole genome shotgun (WGS) entry which is preliminary data.</text>
</comment>
<dbReference type="RefSeq" id="XP_016646065.1">
    <property type="nucleotide sequence ID" value="XM_016784510.1"/>
</dbReference>
<evidence type="ECO:0000256" key="2">
    <source>
        <dbReference type="ARBA" id="ARBA00004496"/>
    </source>
</evidence>
<comment type="subunit">
    <text evidence="12">Interacts with csx1.</text>
</comment>
<feature type="compositionally biased region" description="Low complexity" evidence="14">
    <location>
        <begin position="16"/>
        <end position="25"/>
    </location>
</feature>
<keyword evidence="8" id="KW-0067">ATP-binding</keyword>
<name>A0A084GG04_PSEDA</name>
<dbReference type="InterPro" id="IPR036867">
    <property type="entry name" value="R3H_dom_sf"/>
</dbReference>
<evidence type="ECO:0000256" key="8">
    <source>
        <dbReference type="ARBA" id="ARBA00022840"/>
    </source>
</evidence>
<evidence type="ECO:0000256" key="1">
    <source>
        <dbReference type="ARBA" id="ARBA00004123"/>
    </source>
</evidence>
<dbReference type="InterPro" id="IPR012677">
    <property type="entry name" value="Nucleotide-bd_a/b_plait_sf"/>
</dbReference>
<evidence type="ECO:0000256" key="7">
    <source>
        <dbReference type="ARBA" id="ARBA00022806"/>
    </source>
</evidence>
<protein>
    <submittedName>
        <fullName evidence="17">Putative R3H domain protein</fullName>
    </submittedName>
</protein>
<evidence type="ECO:0000259" key="15">
    <source>
        <dbReference type="PROSITE" id="PS50102"/>
    </source>
</evidence>
<dbReference type="EMBL" id="JOWA01000044">
    <property type="protein sequence ID" value="KEZ46266.1"/>
    <property type="molecule type" value="Genomic_DNA"/>
</dbReference>
<dbReference type="KEGG" id="sapo:SAPIO_CDS1168"/>
<keyword evidence="9 13" id="KW-0694">RNA-binding</keyword>
<dbReference type="VEuPathDB" id="FungiDB:SAPIO_CDS1168"/>
<feature type="region of interest" description="Disordered" evidence="14">
    <location>
        <begin position="267"/>
        <end position="293"/>
    </location>
</feature>
<dbReference type="Proteomes" id="UP000028545">
    <property type="component" value="Unassembled WGS sequence"/>
</dbReference>
<evidence type="ECO:0000256" key="12">
    <source>
        <dbReference type="ARBA" id="ARBA00062407"/>
    </source>
</evidence>
<dbReference type="CDD" id="cd12253">
    <property type="entry name" value="RRM_PIN4_like"/>
    <property type="match status" value="1"/>
</dbReference>
<evidence type="ECO:0000256" key="3">
    <source>
        <dbReference type="ARBA" id="ARBA00022490"/>
    </source>
</evidence>
<dbReference type="OMA" id="GMQRDDS"/>
<dbReference type="Pfam" id="PF00076">
    <property type="entry name" value="RRM_1"/>
    <property type="match status" value="1"/>
</dbReference>
<feature type="domain" description="R3H" evidence="16">
    <location>
        <begin position="320"/>
        <end position="384"/>
    </location>
</feature>
<keyword evidence="6" id="KW-0378">Hydrolase</keyword>
<feature type="compositionally biased region" description="Basic and acidic residues" evidence="14">
    <location>
        <begin position="577"/>
        <end position="586"/>
    </location>
</feature>
<feature type="compositionally biased region" description="Polar residues" evidence="14">
    <location>
        <begin position="566"/>
        <end position="575"/>
    </location>
</feature>
<dbReference type="FunFam" id="3.30.1370.50:FF:000002">
    <property type="entry name" value="Immunoglobulin mu DNA-binding protein 2"/>
    <property type="match status" value="1"/>
</dbReference>
<feature type="region of interest" description="Disordered" evidence="14">
    <location>
        <begin position="1"/>
        <end position="55"/>
    </location>
</feature>
<dbReference type="Pfam" id="PF01424">
    <property type="entry name" value="R3H"/>
    <property type="match status" value="1"/>
</dbReference>
<keyword evidence="10" id="KW-0539">Nucleus</keyword>
<accession>A0A084GG04</accession>
<evidence type="ECO:0000259" key="16">
    <source>
        <dbReference type="PROSITE" id="PS51061"/>
    </source>
</evidence>
<keyword evidence="3" id="KW-0963">Cytoplasm</keyword>
<feature type="region of interest" description="Disordered" evidence="14">
    <location>
        <begin position="126"/>
        <end position="178"/>
    </location>
</feature>
<feature type="region of interest" description="Disordered" evidence="14">
    <location>
        <begin position="544"/>
        <end position="618"/>
    </location>
</feature>
<dbReference type="Gene3D" id="3.30.1370.50">
    <property type="entry name" value="R3H-like domain"/>
    <property type="match status" value="1"/>
</dbReference>
<dbReference type="PROSITE" id="PS50102">
    <property type="entry name" value="RRM"/>
    <property type="match status" value="1"/>
</dbReference>
<dbReference type="GO" id="GO:0005524">
    <property type="term" value="F:ATP binding"/>
    <property type="evidence" value="ECO:0007669"/>
    <property type="project" value="UniProtKB-KW"/>
</dbReference>
<evidence type="ECO:0000256" key="13">
    <source>
        <dbReference type="PROSITE-ProRule" id="PRU00176"/>
    </source>
</evidence>
<comment type="subcellular location">
    <subcellularLocation>
        <location evidence="2">Cytoplasm</location>
    </subcellularLocation>
    <subcellularLocation>
        <location evidence="1">Nucleus</location>
    </subcellularLocation>
</comment>
<dbReference type="GO" id="GO:0004386">
    <property type="term" value="F:helicase activity"/>
    <property type="evidence" value="ECO:0007669"/>
    <property type="project" value="UniProtKB-KW"/>
</dbReference>
<dbReference type="SUPFAM" id="SSF82708">
    <property type="entry name" value="R3H domain"/>
    <property type="match status" value="1"/>
</dbReference>
<dbReference type="GO" id="GO:0071014">
    <property type="term" value="C:post-mRNA release spliceosomal complex"/>
    <property type="evidence" value="ECO:0007669"/>
    <property type="project" value="UniProtKB-ARBA"/>
</dbReference>
<dbReference type="AlphaFoldDB" id="A0A084GG04"/>
<feature type="domain" description="RRM" evidence="15">
    <location>
        <begin position="182"/>
        <end position="260"/>
    </location>
</feature>
<dbReference type="InterPro" id="IPR034186">
    <property type="entry name" value="PIN4-like_RRM"/>
</dbReference>
<evidence type="ECO:0000256" key="14">
    <source>
        <dbReference type="SAM" id="MobiDB-lite"/>
    </source>
</evidence>
<feature type="region of interest" description="Disordered" evidence="14">
    <location>
        <begin position="424"/>
        <end position="447"/>
    </location>
</feature>
<dbReference type="SUPFAM" id="SSF54928">
    <property type="entry name" value="RNA-binding domain, RBD"/>
    <property type="match status" value="1"/>
</dbReference>
<evidence type="ECO:0000256" key="5">
    <source>
        <dbReference type="ARBA" id="ARBA00022741"/>
    </source>
</evidence>
<sequence length="618" mass="66967">MSQQHPNEMYMDFPHPTSRSPSSSRAPYTHQAFPTGFSLPRHSQRPFDSPLGSSALYSTDRIAPGGYTLRAGMDQMSSVPGLAGGYMLDNNQSWAYNAGNVATINGPLNGGGARQRASNRRTALPSTWTDANSMGMHPPMPTFQPPGLSSNPLSSGLRMDQVSPDARSPNPQPGESDQLIPTAIVIKNIPFAIRKETLAQLMTDLHLPQPYAFNYHFDGGIFRGLAFANFQSPEDTRLVIETMNGLEVHGRKLRVEYKKMLPEAERERIEREKRERRGQLEEQHRGPVLHQQPSLQTLTSMANSQQQPRHAHLRDLDLNDPITLQYYTELTLFRRDESREILIFPSSVSPEERRQIHILAHYMGLEHRSVGDADSRQIQVIKPHVPSPTGQAHTSTAVSLDLHRRGLSRAATFDFAADRESRGITGGYPHAIGRQGPTLELPGSPDGVAIPNNLRTAKSFADLRSFSPSPSHSSSSYLNPATGIGGLPASSLARLGDYTGSLSQAGSLATPTLTSSAPGTAVSQGSSNEATVLASTLSSLNLGSFESSSVSSQNRSTPGAIGSHRPSANGSSSNRAAPDRQPRGPEWEAASGFSGRNRVNGHMQRGSGELVPSDLIDE</sequence>
<dbReference type="GO" id="GO:0003677">
    <property type="term" value="F:DNA binding"/>
    <property type="evidence" value="ECO:0007669"/>
    <property type="project" value="UniProtKB-ARBA"/>
</dbReference>
<evidence type="ECO:0000256" key="11">
    <source>
        <dbReference type="ARBA" id="ARBA00055199"/>
    </source>
</evidence>
<keyword evidence="7" id="KW-0347">Helicase</keyword>
<evidence type="ECO:0000256" key="6">
    <source>
        <dbReference type="ARBA" id="ARBA00022801"/>
    </source>
</evidence>
<feature type="compositionally biased region" description="Basic and acidic residues" evidence="14">
    <location>
        <begin position="267"/>
        <end position="285"/>
    </location>
</feature>
<proteinExistence type="predicted"/>
<keyword evidence="5" id="KW-0547">Nucleotide-binding</keyword>
<evidence type="ECO:0000256" key="9">
    <source>
        <dbReference type="ARBA" id="ARBA00022884"/>
    </source>
</evidence>
<organism evidence="17 18">
    <name type="scientific">Pseudallescheria apiosperma</name>
    <name type="common">Scedosporium apiospermum</name>
    <dbReference type="NCBI Taxonomy" id="563466"/>
    <lineage>
        <taxon>Eukaryota</taxon>
        <taxon>Fungi</taxon>
        <taxon>Dikarya</taxon>
        <taxon>Ascomycota</taxon>
        <taxon>Pezizomycotina</taxon>
        <taxon>Sordariomycetes</taxon>
        <taxon>Hypocreomycetidae</taxon>
        <taxon>Microascales</taxon>
        <taxon>Microascaceae</taxon>
        <taxon>Scedosporium</taxon>
    </lineage>
</organism>
<dbReference type="InterPro" id="IPR035979">
    <property type="entry name" value="RBD_domain_sf"/>
</dbReference>
<dbReference type="HOGENOM" id="CLU_022096_2_0_1"/>
<comment type="function">
    <text evidence="11">Regulates global gene expression after oxidative stress. Interacts and stabilizes mRNAs and may regulate their transition between different cytoplasmic components after oxidative stress.</text>
</comment>
<evidence type="ECO:0000313" key="17">
    <source>
        <dbReference type="EMBL" id="KEZ46266.1"/>
    </source>
</evidence>
<dbReference type="Gene3D" id="3.30.70.330">
    <property type="match status" value="1"/>
</dbReference>
<evidence type="ECO:0000313" key="18">
    <source>
        <dbReference type="Proteomes" id="UP000028545"/>
    </source>
</evidence>